<dbReference type="AlphaFoldDB" id="A0A4Y5YZQ3"/>
<dbReference type="InterPro" id="IPR006311">
    <property type="entry name" value="TAT_signal"/>
</dbReference>
<feature type="domain" description="Plastocyanin-like" evidence="1">
    <location>
        <begin position="423"/>
        <end position="544"/>
    </location>
</feature>
<dbReference type="EMBL" id="CP041046">
    <property type="protein sequence ID" value="QDE37925.1"/>
    <property type="molecule type" value="Genomic_DNA"/>
</dbReference>
<feature type="domain" description="Plastocyanin-like" evidence="2">
    <location>
        <begin position="164"/>
        <end position="232"/>
    </location>
</feature>
<dbReference type="SUPFAM" id="SSF49503">
    <property type="entry name" value="Cupredoxins"/>
    <property type="match status" value="3"/>
</dbReference>
<dbReference type="PANTHER" id="PTHR48267:SF1">
    <property type="entry name" value="BILIRUBIN OXIDASE"/>
    <property type="match status" value="1"/>
</dbReference>
<evidence type="ECO:0000259" key="1">
    <source>
        <dbReference type="Pfam" id="PF07731"/>
    </source>
</evidence>
<gene>
    <name evidence="3" type="ORF">FIV34_01270</name>
</gene>
<dbReference type="InterPro" id="IPR045087">
    <property type="entry name" value="Cu-oxidase_fam"/>
</dbReference>
<dbReference type="PANTHER" id="PTHR48267">
    <property type="entry name" value="CUPREDOXIN SUPERFAMILY PROTEIN"/>
    <property type="match status" value="1"/>
</dbReference>
<sequence length="547" mass="61026">MDNARRRFLGVAGGFAGTCVLIDALRVAQAMDMPMAMPMKQRMAMPGLAAPNVPLVNPVTMAKFVDALPVPPIALPTGKRTHAAFGSRPLPFYRMPMRAFSARVHRDLPPTPQWGYAGSTPGPTIVTRRGEPVLVEWANELPTRHFLPIDHGIHGAEKSKPDVRTITHVHGARVSAPNDGWPEDWYVPGKSLTALYPGEQDATTLWYHDHAMGITRLNIYAGLFGSFHVHDDDERALGLPSGEFDIPLMLYDRLLARSGALYYPVSDDPEAPWVSECRGDAVLCNGKLYPYLDVEPRRYRLRLTNVANTSFFNLSLSHGKPFQQIGSDQGLLAAPTDRLNIELYPAERAEVIVDFSAYAGQSVQLRHQADGIVEFRVRAKGRPDTSVVPAALRPVQRIDPSTAVQDRVLALGEQDDSGGNPMTMLLDGKMWSDPISEKPKKGTVETWTFVNVTGDAHPIHLHLVRFQVLERRPFDLFAWNARKELKFTGPSIPPAAHEAGWKDTVRCDPGMVTRIITRFDGEPGKYVWHCHYLEHEDNEMMRPYELV</sequence>
<organism evidence="3 4">
    <name type="scientific">Luteibacter pinisoli</name>
    <dbReference type="NCBI Taxonomy" id="2589080"/>
    <lineage>
        <taxon>Bacteria</taxon>
        <taxon>Pseudomonadati</taxon>
        <taxon>Pseudomonadota</taxon>
        <taxon>Gammaproteobacteria</taxon>
        <taxon>Lysobacterales</taxon>
        <taxon>Rhodanobacteraceae</taxon>
        <taxon>Luteibacter</taxon>
    </lineage>
</organism>
<dbReference type="CDD" id="cd14448">
    <property type="entry name" value="CuRO_2_BOD_CotA_like"/>
    <property type="match status" value="1"/>
</dbReference>
<dbReference type="InterPro" id="IPR011706">
    <property type="entry name" value="Cu-oxidase_C"/>
</dbReference>
<protein>
    <submittedName>
        <fullName evidence="3">Bilirubin oxidase</fullName>
    </submittedName>
</protein>
<evidence type="ECO:0000313" key="3">
    <source>
        <dbReference type="EMBL" id="QDE37925.1"/>
    </source>
</evidence>
<dbReference type="GO" id="GO:0016491">
    <property type="term" value="F:oxidoreductase activity"/>
    <property type="evidence" value="ECO:0007669"/>
    <property type="project" value="InterPro"/>
</dbReference>
<name>A0A4Y5YZQ3_9GAMM</name>
<dbReference type="Pfam" id="PF07731">
    <property type="entry name" value="Cu-oxidase_2"/>
    <property type="match status" value="1"/>
</dbReference>
<accession>A0A4Y5YZQ3</accession>
<dbReference type="Pfam" id="PF07732">
    <property type="entry name" value="Cu-oxidase_3"/>
    <property type="match status" value="1"/>
</dbReference>
<dbReference type="KEGG" id="lpy:FIV34_01270"/>
<dbReference type="RefSeq" id="WP_139978897.1">
    <property type="nucleotide sequence ID" value="NZ_CP041046.1"/>
</dbReference>
<evidence type="ECO:0000313" key="4">
    <source>
        <dbReference type="Proteomes" id="UP000316093"/>
    </source>
</evidence>
<proteinExistence type="predicted"/>
<dbReference type="InterPro" id="IPR008972">
    <property type="entry name" value="Cupredoxin"/>
</dbReference>
<dbReference type="Gene3D" id="2.60.40.420">
    <property type="entry name" value="Cupredoxins - blue copper proteins"/>
    <property type="match status" value="3"/>
</dbReference>
<dbReference type="InterPro" id="IPR011707">
    <property type="entry name" value="Cu-oxidase-like_N"/>
</dbReference>
<dbReference type="OrthoDB" id="9757546at2"/>
<reference evidence="3 4" key="1">
    <citation type="submission" date="2019-06" db="EMBL/GenBank/DDBJ databases">
        <title>A complete genome sequence for Luteibacter pinisoli MAH-14.</title>
        <authorList>
            <person name="Baltrus D.A."/>
        </authorList>
    </citation>
    <scope>NUCLEOTIDE SEQUENCE [LARGE SCALE GENOMIC DNA]</scope>
    <source>
        <strain evidence="3 4">MAH-14</strain>
    </source>
</reference>
<dbReference type="Proteomes" id="UP000316093">
    <property type="component" value="Chromosome"/>
</dbReference>
<evidence type="ECO:0000259" key="2">
    <source>
        <dbReference type="Pfam" id="PF07732"/>
    </source>
</evidence>
<dbReference type="CDD" id="cd13891">
    <property type="entry name" value="CuRO_3_CotA_like"/>
    <property type="match status" value="1"/>
</dbReference>
<dbReference type="CDD" id="cd13844">
    <property type="entry name" value="CuRO_1_BOD_CotA_like"/>
    <property type="match status" value="1"/>
</dbReference>
<keyword evidence="4" id="KW-1185">Reference proteome</keyword>
<dbReference type="GO" id="GO:0005507">
    <property type="term" value="F:copper ion binding"/>
    <property type="evidence" value="ECO:0007669"/>
    <property type="project" value="InterPro"/>
</dbReference>
<dbReference type="PROSITE" id="PS51318">
    <property type="entry name" value="TAT"/>
    <property type="match status" value="1"/>
</dbReference>